<evidence type="ECO:0000256" key="2">
    <source>
        <dbReference type="SAM" id="Phobius"/>
    </source>
</evidence>
<evidence type="ECO:0000313" key="3">
    <source>
        <dbReference type="EMBL" id="ODS30871.1"/>
    </source>
</evidence>
<comment type="caution">
    <text evidence="3">The sequence shown here is derived from an EMBL/GenBank/DDBJ whole genome shotgun (WGS) entry which is preliminary data.</text>
</comment>
<evidence type="ECO:0000313" key="4">
    <source>
        <dbReference type="Proteomes" id="UP000094056"/>
    </source>
</evidence>
<name>A0A1E3X5J4_9BACT</name>
<dbReference type="Proteomes" id="UP000094056">
    <property type="component" value="Unassembled WGS sequence"/>
</dbReference>
<protein>
    <submittedName>
        <fullName evidence="3">Uncharacterized protein</fullName>
    </submittedName>
</protein>
<keyword evidence="2" id="KW-0812">Transmembrane</keyword>
<gene>
    <name evidence="3" type="ORF">SCARUB_04020</name>
</gene>
<dbReference type="EMBL" id="MAYW01000167">
    <property type="protein sequence ID" value="ODS30871.1"/>
    <property type="molecule type" value="Genomic_DNA"/>
</dbReference>
<sequence>MVDHEYTNCPNCHTTYRIPRTGHQLKITCKNCHEVFYENLLQEYVQTEHPKKRNKWFVIPAILIVTIIALTFIYQDAENLSSKTPISMPKSSNWMTINYGILVNKSTLTHSGETVGDLIQKIANYTDDLKGLVQQYLEPFSILCHDVLLSKIEPDTLPLVNILSHYPEGSERPTWVDLFREGHYQLYYNNHLIRVFIKGTKPKIGFDKYHSVIRHPIRDVMNSEHTTIDKIEVYVFNNDYANTEIRLNTIPGVIIADELDLSPKQKSIDLASIEEFLNQGVILEAVEVDANNDLYFYGRKAQNQTLAGQPLSLSDIAVIYRSIFHYGDNAPYISLDKHEDNRYAKVNFGGNLENTYAGSVVLEADKLFKTISTGIDPNTHQLMTSKFTKEVPDFLTRNERMLLEEKEVYGLELRYWFYPDSIGTVTDGSIGAVLTHQFIADVERMDVKVNVGSAVKNTIDHLNKNFEQYERADNTFKELSTVGRVMSIINWLKIMDVDDKIELDELLSIKIPAFTTPKRTKKMLAITAASSSANMHLNSRNIRDYTKVYYISDLLDKESKYASDEHLLEVAGNYCSQIDISEIAPLEFLELENSLESINREIEQKKRTLNRYSSRDVDNYNKSVNQQKFLVKKYNNFQLENRFINSIGGGINLRPSEFKRISRNRNAPKLRELRKVKGKIKTVGKVAKSGDWIRNISSGISGSRINKLSTNSWTSSKSVNGNIEYNYHSNSGDYATSSQNLLEWQLKTSVNGSEDIVKYSIASNLLQVYHDGFIKEARGRISSDGKRIVFQ</sequence>
<proteinExistence type="predicted"/>
<keyword evidence="2" id="KW-1133">Transmembrane helix</keyword>
<reference evidence="3 4" key="1">
    <citation type="submission" date="2016-07" db="EMBL/GenBank/DDBJ databases">
        <title>Draft genome of Scalindua rubra, obtained from a brine-seawater interface in the Red Sea, sheds light on salt adaptation in anammox bacteria.</title>
        <authorList>
            <person name="Speth D.R."/>
            <person name="Lagkouvardos I."/>
            <person name="Wang Y."/>
            <person name="Qian P.-Y."/>
            <person name="Dutilh B.E."/>
            <person name="Jetten M.S."/>
        </authorList>
    </citation>
    <scope>NUCLEOTIDE SEQUENCE [LARGE SCALE GENOMIC DNA]</scope>
    <source>
        <strain evidence="3">BSI-1</strain>
    </source>
</reference>
<feature type="transmembrane region" description="Helical" evidence="2">
    <location>
        <begin position="56"/>
        <end position="74"/>
    </location>
</feature>
<accession>A0A1E3X5J4</accession>
<dbReference type="AlphaFoldDB" id="A0A1E3X5J4"/>
<evidence type="ECO:0000256" key="1">
    <source>
        <dbReference type="SAM" id="Coils"/>
    </source>
</evidence>
<keyword evidence="1" id="KW-0175">Coiled coil</keyword>
<feature type="coiled-coil region" evidence="1">
    <location>
        <begin position="588"/>
        <end position="615"/>
    </location>
</feature>
<organism evidence="3 4">
    <name type="scientific">Candidatus Scalindua rubra</name>
    <dbReference type="NCBI Taxonomy" id="1872076"/>
    <lineage>
        <taxon>Bacteria</taxon>
        <taxon>Pseudomonadati</taxon>
        <taxon>Planctomycetota</taxon>
        <taxon>Candidatus Brocadiia</taxon>
        <taxon>Candidatus Brocadiales</taxon>
        <taxon>Candidatus Scalinduaceae</taxon>
        <taxon>Candidatus Scalindua</taxon>
    </lineage>
</organism>
<keyword evidence="2" id="KW-0472">Membrane</keyword>